<comment type="caution">
    <text evidence="5">The sequence shown here is derived from an EMBL/GenBank/DDBJ whole genome shotgun (WGS) entry which is preliminary data.</text>
</comment>
<dbReference type="PANTHER" id="PTHR15666">
    <property type="entry name" value="COMM DOMAIN CONTAINING PROTEIN 5"/>
    <property type="match status" value="1"/>
</dbReference>
<evidence type="ECO:0000313" key="5">
    <source>
        <dbReference type="EMBL" id="GHP04259.1"/>
    </source>
</evidence>
<proteinExistence type="inferred from homology"/>
<protein>
    <recommendedName>
        <fullName evidence="1">COMM domain-containing protein 5</fullName>
    </recommendedName>
</protein>
<evidence type="ECO:0000256" key="2">
    <source>
        <dbReference type="ARBA" id="ARBA00093452"/>
    </source>
</evidence>
<comment type="similarity">
    <text evidence="2">Belongs to the COMM domain-containing protein 5 family.</text>
</comment>
<evidence type="ECO:0000256" key="3">
    <source>
        <dbReference type="SAM" id="MobiDB-lite"/>
    </source>
</evidence>
<keyword evidence="6" id="KW-1185">Reference proteome</keyword>
<feature type="domain" description="COMM" evidence="4">
    <location>
        <begin position="31"/>
        <end position="95"/>
    </location>
</feature>
<dbReference type="Pfam" id="PF07258">
    <property type="entry name" value="COMM_domain"/>
    <property type="match status" value="1"/>
</dbReference>
<dbReference type="AlphaFoldDB" id="A0A830HG27"/>
<evidence type="ECO:0000256" key="1">
    <source>
        <dbReference type="ARBA" id="ARBA00016556"/>
    </source>
</evidence>
<dbReference type="PROSITE" id="PS51269">
    <property type="entry name" value="COMM"/>
    <property type="match status" value="1"/>
</dbReference>
<dbReference type="OrthoDB" id="203754at2759"/>
<dbReference type="PANTHER" id="PTHR15666:SF1">
    <property type="entry name" value="COMM DOMAIN-CONTAINING PROTEIN 5"/>
    <property type="match status" value="1"/>
</dbReference>
<feature type="region of interest" description="Disordered" evidence="3">
    <location>
        <begin position="1"/>
        <end position="29"/>
    </location>
</feature>
<dbReference type="InterPro" id="IPR017920">
    <property type="entry name" value="COMM"/>
</dbReference>
<gene>
    <name evidence="5" type="ORF">PPROV_000301300</name>
</gene>
<reference evidence="5" key="1">
    <citation type="submission" date="2020-10" db="EMBL/GenBank/DDBJ databases">
        <title>Unveiling of a novel bifunctional photoreceptor, Dualchrome1, isolated from a cosmopolitan green alga.</title>
        <authorList>
            <person name="Suzuki S."/>
            <person name="Kawachi M."/>
        </authorList>
    </citation>
    <scope>NUCLEOTIDE SEQUENCE</scope>
    <source>
        <strain evidence="5">NIES 2893</strain>
    </source>
</reference>
<evidence type="ECO:0000313" key="6">
    <source>
        <dbReference type="Proteomes" id="UP000660262"/>
    </source>
</evidence>
<name>A0A830HG27_9CHLO</name>
<dbReference type="GO" id="GO:0005634">
    <property type="term" value="C:nucleus"/>
    <property type="evidence" value="ECO:0007669"/>
    <property type="project" value="TreeGrafter"/>
</dbReference>
<accession>A0A830HG27</accession>
<sequence>MQGKASTGKAMAELHHGSSNGHPHGPPVVPRLVAVRHRVDVALASSQAAKVLRPNVHLTLRLSDGSNRQFEATPEAFQRLRYCVAQAVRACESLEENERLAHVVKSVRQ</sequence>
<dbReference type="InterPro" id="IPR037357">
    <property type="entry name" value="COMMD5"/>
</dbReference>
<dbReference type="Proteomes" id="UP000660262">
    <property type="component" value="Unassembled WGS sequence"/>
</dbReference>
<organism evidence="5 6">
    <name type="scientific">Pycnococcus provasolii</name>
    <dbReference type="NCBI Taxonomy" id="41880"/>
    <lineage>
        <taxon>Eukaryota</taxon>
        <taxon>Viridiplantae</taxon>
        <taxon>Chlorophyta</taxon>
        <taxon>Pseudoscourfieldiophyceae</taxon>
        <taxon>Pseudoscourfieldiales</taxon>
        <taxon>Pycnococcaceae</taxon>
        <taxon>Pycnococcus</taxon>
    </lineage>
</organism>
<evidence type="ECO:0000259" key="4">
    <source>
        <dbReference type="PROSITE" id="PS51269"/>
    </source>
</evidence>
<dbReference type="EMBL" id="BNJQ01000007">
    <property type="protein sequence ID" value="GHP04259.1"/>
    <property type="molecule type" value="Genomic_DNA"/>
</dbReference>